<dbReference type="AlphaFoldDB" id="A0A1H0TNQ9"/>
<proteinExistence type="predicted"/>
<evidence type="ECO:0000313" key="1">
    <source>
        <dbReference type="EMBL" id="SDP55268.1"/>
    </source>
</evidence>
<dbReference type="STRING" id="504798.SAMN05421871_11080"/>
<organism evidence="1 2">
    <name type="scientific">Actinokineospora alba</name>
    <dbReference type="NCBI Taxonomy" id="504798"/>
    <lineage>
        <taxon>Bacteria</taxon>
        <taxon>Bacillati</taxon>
        <taxon>Actinomycetota</taxon>
        <taxon>Actinomycetes</taxon>
        <taxon>Pseudonocardiales</taxon>
        <taxon>Pseudonocardiaceae</taxon>
        <taxon>Actinokineospora</taxon>
    </lineage>
</organism>
<protein>
    <submittedName>
        <fullName evidence="1">Uncharacterized protein</fullName>
    </submittedName>
</protein>
<dbReference type="RefSeq" id="WP_091380875.1">
    <property type="nucleotide sequence ID" value="NZ_FNDV01000010.1"/>
</dbReference>
<name>A0A1H0TNQ9_9PSEU</name>
<dbReference type="OrthoDB" id="8443654at2"/>
<gene>
    <name evidence="1" type="ORF">SAMN05192558_11080</name>
</gene>
<dbReference type="Proteomes" id="UP000199651">
    <property type="component" value="Unassembled WGS sequence"/>
</dbReference>
<dbReference type="EMBL" id="FNJB01000010">
    <property type="protein sequence ID" value="SDP55268.1"/>
    <property type="molecule type" value="Genomic_DNA"/>
</dbReference>
<evidence type="ECO:0000313" key="2">
    <source>
        <dbReference type="Proteomes" id="UP000199651"/>
    </source>
</evidence>
<accession>A0A1H0TNQ9</accession>
<reference evidence="2" key="1">
    <citation type="submission" date="2016-10" db="EMBL/GenBank/DDBJ databases">
        <authorList>
            <person name="Varghese N."/>
            <person name="Submissions S."/>
        </authorList>
    </citation>
    <scope>NUCLEOTIDE SEQUENCE [LARGE SCALE GENOMIC DNA]</scope>
    <source>
        <strain evidence="2">IBRC-M 10655</strain>
    </source>
</reference>
<sequence>MTDRWEQYLYEQHSAEQLATWAVSLRYFRFCRAFGGHAGDGDQLRVALAVDSRDDLDTILAALGIPLTILPADEPRPVAGQSYTGAEYARFRDAIDQFPDVAQPSHVRLAGGKAFAWVSRGRLTVSITDEDDIWSVTDAAVEVARRVEPMIDPIANHVIDPPGHDRHCVCPTYYPEFWAT</sequence>
<keyword evidence="2" id="KW-1185">Reference proteome</keyword>